<reference evidence="2 3" key="1">
    <citation type="submission" date="2021-06" db="EMBL/GenBank/DDBJ databases">
        <title>Caerostris darwini draft genome.</title>
        <authorList>
            <person name="Kono N."/>
            <person name="Arakawa K."/>
        </authorList>
    </citation>
    <scope>NUCLEOTIDE SEQUENCE [LARGE SCALE GENOMIC DNA]</scope>
</reference>
<dbReference type="EMBL" id="BPLQ01007944">
    <property type="protein sequence ID" value="GIY33465.1"/>
    <property type="molecule type" value="Genomic_DNA"/>
</dbReference>
<protein>
    <submittedName>
        <fullName evidence="2">Uncharacterized protein</fullName>
    </submittedName>
</protein>
<name>A0AAV4SH71_9ARAC</name>
<evidence type="ECO:0000313" key="2">
    <source>
        <dbReference type="EMBL" id="GIY33465.1"/>
    </source>
</evidence>
<dbReference type="AlphaFoldDB" id="A0AAV4SH71"/>
<sequence length="109" mass="13124">MWIFEILTCLHRKKNCQRKKSFKHRKKPLHLPRTICQHKPRYSKKDKREQEHSDATPSTKESPQWLFINAFPPEFRNDDFVAQSGNTIPSYFSRKRFALTFTSSTKFTY</sequence>
<gene>
    <name evidence="2" type="ORF">CDAR_474121</name>
</gene>
<feature type="compositionally biased region" description="Basic residues" evidence="1">
    <location>
        <begin position="20"/>
        <end position="45"/>
    </location>
</feature>
<keyword evidence="3" id="KW-1185">Reference proteome</keyword>
<feature type="region of interest" description="Disordered" evidence="1">
    <location>
        <begin position="20"/>
        <end position="62"/>
    </location>
</feature>
<dbReference type="Proteomes" id="UP001054837">
    <property type="component" value="Unassembled WGS sequence"/>
</dbReference>
<evidence type="ECO:0000313" key="3">
    <source>
        <dbReference type="Proteomes" id="UP001054837"/>
    </source>
</evidence>
<evidence type="ECO:0000256" key="1">
    <source>
        <dbReference type="SAM" id="MobiDB-lite"/>
    </source>
</evidence>
<comment type="caution">
    <text evidence="2">The sequence shown here is derived from an EMBL/GenBank/DDBJ whole genome shotgun (WGS) entry which is preliminary data.</text>
</comment>
<proteinExistence type="predicted"/>
<accession>A0AAV4SH71</accession>
<organism evidence="2 3">
    <name type="scientific">Caerostris darwini</name>
    <dbReference type="NCBI Taxonomy" id="1538125"/>
    <lineage>
        <taxon>Eukaryota</taxon>
        <taxon>Metazoa</taxon>
        <taxon>Ecdysozoa</taxon>
        <taxon>Arthropoda</taxon>
        <taxon>Chelicerata</taxon>
        <taxon>Arachnida</taxon>
        <taxon>Araneae</taxon>
        <taxon>Araneomorphae</taxon>
        <taxon>Entelegynae</taxon>
        <taxon>Araneoidea</taxon>
        <taxon>Araneidae</taxon>
        <taxon>Caerostris</taxon>
    </lineage>
</organism>